<proteinExistence type="predicted"/>
<keyword evidence="1" id="KW-0812">Transmembrane</keyword>
<keyword evidence="1" id="KW-0472">Membrane</keyword>
<keyword evidence="3" id="KW-1185">Reference proteome</keyword>
<dbReference type="AlphaFoldDB" id="A0A1V6NTA0"/>
<dbReference type="EMBL" id="MDYM01000003">
    <property type="protein sequence ID" value="OQD67762.1"/>
    <property type="molecule type" value="Genomic_DNA"/>
</dbReference>
<feature type="transmembrane region" description="Helical" evidence="1">
    <location>
        <begin position="38"/>
        <end position="58"/>
    </location>
</feature>
<gene>
    <name evidence="2" type="ORF">PENPOL_c003G03424</name>
</gene>
<evidence type="ECO:0000313" key="2">
    <source>
        <dbReference type="EMBL" id="OQD67762.1"/>
    </source>
</evidence>
<protein>
    <submittedName>
        <fullName evidence="2">Uncharacterized protein</fullName>
    </submittedName>
</protein>
<evidence type="ECO:0000313" key="3">
    <source>
        <dbReference type="Proteomes" id="UP000191408"/>
    </source>
</evidence>
<evidence type="ECO:0000256" key="1">
    <source>
        <dbReference type="SAM" id="Phobius"/>
    </source>
</evidence>
<name>A0A1V6NTA0_PENPO</name>
<organism evidence="2 3">
    <name type="scientific">Penicillium polonicum</name>
    <dbReference type="NCBI Taxonomy" id="60169"/>
    <lineage>
        <taxon>Eukaryota</taxon>
        <taxon>Fungi</taxon>
        <taxon>Dikarya</taxon>
        <taxon>Ascomycota</taxon>
        <taxon>Pezizomycotina</taxon>
        <taxon>Eurotiomycetes</taxon>
        <taxon>Eurotiomycetidae</taxon>
        <taxon>Eurotiales</taxon>
        <taxon>Aspergillaceae</taxon>
        <taxon>Penicillium</taxon>
    </lineage>
</organism>
<dbReference type="OrthoDB" id="4435242at2759"/>
<keyword evidence="1" id="KW-1133">Transmembrane helix</keyword>
<sequence length="227" mass="24872">MHPTTLFLYILLELSEELLLQSFSLACSKRPLNTPHDFYMQSIFTSLVYFLCFFTAMVEGLTRYRTTPPSDVIIVHDRQSLNDLAKVYLDTLLHPENGGYYLKGMDGEVVAITAGDLCTELDADFASIDANFVDDGSGSEDGGSGSLGGADVTKRNEDLACYPNCLHNYCSHPVASALPSIRATRIATCAPRAAGKFVSRVRLCLDILDGVGEAGRKIRREHMTHGI</sequence>
<reference evidence="3" key="1">
    <citation type="journal article" date="2017" name="Nat. Microbiol.">
        <title>Global analysis of biosynthetic gene clusters reveals vast potential of secondary metabolite production in Penicillium species.</title>
        <authorList>
            <person name="Nielsen J.C."/>
            <person name="Grijseels S."/>
            <person name="Prigent S."/>
            <person name="Ji B."/>
            <person name="Dainat J."/>
            <person name="Nielsen K.F."/>
            <person name="Frisvad J.C."/>
            <person name="Workman M."/>
            <person name="Nielsen J."/>
        </authorList>
    </citation>
    <scope>NUCLEOTIDE SEQUENCE [LARGE SCALE GENOMIC DNA]</scope>
    <source>
        <strain evidence="3">IBT 4502</strain>
    </source>
</reference>
<accession>A0A1V6NTA0</accession>
<comment type="caution">
    <text evidence="2">The sequence shown here is derived from an EMBL/GenBank/DDBJ whole genome shotgun (WGS) entry which is preliminary data.</text>
</comment>
<dbReference type="Proteomes" id="UP000191408">
    <property type="component" value="Unassembled WGS sequence"/>
</dbReference>